<evidence type="ECO:0000256" key="2">
    <source>
        <dbReference type="ARBA" id="ARBA00023015"/>
    </source>
</evidence>
<dbReference type="Pfam" id="PF08281">
    <property type="entry name" value="Sigma70_r4_2"/>
    <property type="match status" value="1"/>
</dbReference>
<organism evidence="7 8">
    <name type="scientific">Sphingobacterium detergens</name>
    <dbReference type="NCBI Taxonomy" id="1145106"/>
    <lineage>
        <taxon>Bacteria</taxon>
        <taxon>Pseudomonadati</taxon>
        <taxon>Bacteroidota</taxon>
        <taxon>Sphingobacteriia</taxon>
        <taxon>Sphingobacteriales</taxon>
        <taxon>Sphingobacteriaceae</taxon>
        <taxon>Sphingobacterium</taxon>
    </lineage>
</organism>
<feature type="domain" description="RNA polymerase sigma factor 70 region 4 type 2" evidence="6">
    <location>
        <begin position="124"/>
        <end position="174"/>
    </location>
</feature>
<evidence type="ECO:0000259" key="5">
    <source>
        <dbReference type="Pfam" id="PF04542"/>
    </source>
</evidence>
<keyword evidence="4" id="KW-0804">Transcription</keyword>
<accession>A0A420B862</accession>
<evidence type="ECO:0000259" key="6">
    <source>
        <dbReference type="Pfam" id="PF08281"/>
    </source>
</evidence>
<dbReference type="InterPro" id="IPR013324">
    <property type="entry name" value="RNA_pol_sigma_r3/r4-like"/>
</dbReference>
<dbReference type="SUPFAM" id="SSF88946">
    <property type="entry name" value="Sigma2 domain of RNA polymerase sigma factors"/>
    <property type="match status" value="1"/>
</dbReference>
<evidence type="ECO:0000313" key="8">
    <source>
        <dbReference type="Proteomes" id="UP000286246"/>
    </source>
</evidence>
<dbReference type="InterPro" id="IPR013325">
    <property type="entry name" value="RNA_pol_sigma_r2"/>
</dbReference>
<name>A0A420B862_SPHD1</name>
<dbReference type="InterPro" id="IPR007627">
    <property type="entry name" value="RNA_pol_sigma70_r2"/>
</dbReference>
<comment type="similarity">
    <text evidence="1">Belongs to the sigma-70 factor family. ECF subfamily.</text>
</comment>
<dbReference type="GO" id="GO:0016987">
    <property type="term" value="F:sigma factor activity"/>
    <property type="evidence" value="ECO:0007669"/>
    <property type="project" value="UniProtKB-KW"/>
</dbReference>
<dbReference type="OrthoDB" id="659569at2"/>
<evidence type="ECO:0000256" key="3">
    <source>
        <dbReference type="ARBA" id="ARBA00023082"/>
    </source>
</evidence>
<dbReference type="Pfam" id="PF04542">
    <property type="entry name" value="Sigma70_r2"/>
    <property type="match status" value="1"/>
</dbReference>
<dbReference type="Gene3D" id="1.10.10.10">
    <property type="entry name" value="Winged helix-like DNA-binding domain superfamily/Winged helix DNA-binding domain"/>
    <property type="match status" value="1"/>
</dbReference>
<dbReference type="PANTHER" id="PTHR43133:SF46">
    <property type="entry name" value="RNA POLYMERASE SIGMA-70 FACTOR ECF SUBFAMILY"/>
    <property type="match status" value="1"/>
</dbReference>
<dbReference type="InterPro" id="IPR039425">
    <property type="entry name" value="RNA_pol_sigma-70-like"/>
</dbReference>
<dbReference type="InterPro" id="IPR014327">
    <property type="entry name" value="RNA_pol_sigma70_bacteroid"/>
</dbReference>
<dbReference type="InterPro" id="IPR013249">
    <property type="entry name" value="RNA_pol_sigma70_r4_t2"/>
</dbReference>
<dbReference type="Proteomes" id="UP000286246">
    <property type="component" value="Unassembled WGS sequence"/>
</dbReference>
<dbReference type="SUPFAM" id="SSF88659">
    <property type="entry name" value="Sigma3 and sigma4 domains of RNA polymerase sigma factors"/>
    <property type="match status" value="1"/>
</dbReference>
<evidence type="ECO:0000256" key="4">
    <source>
        <dbReference type="ARBA" id="ARBA00023163"/>
    </source>
</evidence>
<dbReference type="NCBIfam" id="TIGR02985">
    <property type="entry name" value="Sig70_bacteroi1"/>
    <property type="match status" value="1"/>
</dbReference>
<gene>
    <name evidence="7" type="ORF">DFQ12_3119</name>
</gene>
<dbReference type="GO" id="GO:0003677">
    <property type="term" value="F:DNA binding"/>
    <property type="evidence" value="ECO:0007669"/>
    <property type="project" value="InterPro"/>
</dbReference>
<keyword evidence="8" id="KW-1185">Reference proteome</keyword>
<dbReference type="InterPro" id="IPR014284">
    <property type="entry name" value="RNA_pol_sigma-70_dom"/>
</dbReference>
<proteinExistence type="inferred from homology"/>
<evidence type="ECO:0000256" key="1">
    <source>
        <dbReference type="ARBA" id="ARBA00010641"/>
    </source>
</evidence>
<dbReference type="InterPro" id="IPR036388">
    <property type="entry name" value="WH-like_DNA-bd_sf"/>
</dbReference>
<dbReference type="Gene3D" id="1.10.1740.10">
    <property type="match status" value="1"/>
</dbReference>
<dbReference type="RefSeq" id="WP_120259874.1">
    <property type="nucleotide sequence ID" value="NZ_RAPY01000002.1"/>
</dbReference>
<keyword evidence="3" id="KW-0731">Sigma factor</keyword>
<keyword evidence="2" id="KW-0805">Transcription regulation</keyword>
<protein>
    <submittedName>
        <fullName evidence="7">RNA polymerase sigma-70 factor (ECF subfamily)</fullName>
    </submittedName>
</protein>
<evidence type="ECO:0000313" key="7">
    <source>
        <dbReference type="EMBL" id="RKE52873.1"/>
    </source>
</evidence>
<dbReference type="EMBL" id="RAPY01000002">
    <property type="protein sequence ID" value="RKE52873.1"/>
    <property type="molecule type" value="Genomic_DNA"/>
</dbReference>
<dbReference type="PANTHER" id="PTHR43133">
    <property type="entry name" value="RNA POLYMERASE ECF-TYPE SIGMA FACTO"/>
    <property type="match status" value="1"/>
</dbReference>
<sequence>MQGDQIKEEHLFQLIKAGDHTAFALLFHQYKEVLFRHAYQILRDLDETEDVVQELFAEIWEKRAQLPELAYVSSYLYRATRNKVLNKLNRGKVIDKYLDHVIQNNPPFHEQTESWILEKELRTIIEQEIAHLPERMRHIFQLSRQEGLSHKEIAALLNISEGTSKLQVSNALKILKSKLLQAIVVLIAG</sequence>
<dbReference type="GO" id="GO:0006352">
    <property type="term" value="P:DNA-templated transcription initiation"/>
    <property type="evidence" value="ECO:0007669"/>
    <property type="project" value="InterPro"/>
</dbReference>
<dbReference type="AlphaFoldDB" id="A0A420B862"/>
<comment type="caution">
    <text evidence="7">The sequence shown here is derived from an EMBL/GenBank/DDBJ whole genome shotgun (WGS) entry which is preliminary data.</text>
</comment>
<feature type="domain" description="RNA polymerase sigma-70 region 2" evidence="5">
    <location>
        <begin position="26"/>
        <end position="90"/>
    </location>
</feature>
<dbReference type="CDD" id="cd06171">
    <property type="entry name" value="Sigma70_r4"/>
    <property type="match status" value="1"/>
</dbReference>
<dbReference type="NCBIfam" id="TIGR02937">
    <property type="entry name" value="sigma70-ECF"/>
    <property type="match status" value="1"/>
</dbReference>
<reference evidence="7 8" key="1">
    <citation type="submission" date="2018-09" db="EMBL/GenBank/DDBJ databases">
        <title>Genomic Encyclopedia of Type Strains, Phase III (KMG-III): the genomes of soil and plant-associated and newly described type strains.</title>
        <authorList>
            <person name="Whitman W."/>
        </authorList>
    </citation>
    <scope>NUCLEOTIDE SEQUENCE [LARGE SCALE GENOMIC DNA]</scope>
    <source>
        <strain evidence="7 8">CECT 7938</strain>
    </source>
</reference>